<keyword evidence="1" id="KW-0941">Suppressor of RNA silencing</keyword>
<evidence type="ECO:0000256" key="2">
    <source>
        <dbReference type="ARBA" id="ARBA00022581"/>
    </source>
</evidence>
<reference evidence="5" key="1">
    <citation type="submission" date="2018-09" db="EMBL/GenBank/DDBJ databases">
        <authorList>
            <person name="Jo Y."/>
            <person name="Cho W.K."/>
        </authorList>
    </citation>
    <scope>NUCLEOTIDE SEQUENCE</scope>
    <source>
        <strain evidence="5">Won</strain>
    </source>
</reference>
<keyword evidence="4" id="KW-0899">Viral immunoevasion</keyword>
<organism evidence="5">
    <name type="scientific">Suaeda polerovirus A</name>
    <dbReference type="NCBI Taxonomy" id="2593980"/>
    <lineage>
        <taxon>Viruses</taxon>
        <taxon>Riboviria</taxon>
        <taxon>Orthornavirae</taxon>
        <taxon>Pisuviricota</taxon>
        <taxon>Pisoniviricetes</taxon>
        <taxon>Sobelivirales</taxon>
        <taxon>Solemoviridae</taxon>
        <taxon>Polerovirus</taxon>
    </lineage>
</organism>
<dbReference type="InterPro" id="IPR006755">
    <property type="entry name" value="Virus_P0"/>
</dbReference>
<evidence type="ECO:0000256" key="1">
    <source>
        <dbReference type="ARBA" id="ARBA00022463"/>
    </source>
</evidence>
<sequence>MQFELTTTSLTFHPTRILTTIERTKIIGLFLETYNEIFLNCDENFIRNFLARLPLLISEQLSGDYKYIPGRRKRVKLARHFARCGAPLSSANSIDLQMPPGEDSARLLFTRDATRNLGEGILKRQTCLYYGKDEFDKFLSVWLNHHQRELEALTPLRIEIHKLCLELLSLGFGLRDLVSVAGIYNRDAYNDISLSVYRIYGEVGGLDFWRLANFPAFLWTYNFERHFEGSVVQKELQRGDVC</sequence>
<gene>
    <name evidence="5" type="primary">ORF1</name>
</gene>
<accession>A0A7G3W8M8</accession>
<evidence type="ECO:0000256" key="4">
    <source>
        <dbReference type="ARBA" id="ARBA00023280"/>
    </source>
</evidence>
<evidence type="ECO:0000256" key="3">
    <source>
        <dbReference type="ARBA" id="ARBA00022632"/>
    </source>
</evidence>
<name>A0A7G3W8M8_9VIRU</name>
<proteinExistence type="predicted"/>
<keyword evidence="3" id="KW-1090">Inhibition of host innate immune response by virus</keyword>
<keyword evidence="2" id="KW-0945">Host-virus interaction</keyword>
<evidence type="ECO:0000313" key="5">
    <source>
        <dbReference type="EMBL" id="QED42853.1"/>
    </source>
</evidence>
<dbReference type="EMBL" id="MH898529">
    <property type="protein sequence ID" value="QED42853.1"/>
    <property type="molecule type" value="Genomic_RNA"/>
</dbReference>
<dbReference type="Pfam" id="PF04662">
    <property type="entry name" value="Luteo_PO"/>
    <property type="match status" value="1"/>
</dbReference>
<dbReference type="GO" id="GO:0016032">
    <property type="term" value="P:viral process"/>
    <property type="evidence" value="ECO:0007669"/>
    <property type="project" value="InterPro"/>
</dbReference>
<dbReference type="GO" id="GO:0052170">
    <property type="term" value="P:symbiont-mediated suppression of host innate immune response"/>
    <property type="evidence" value="ECO:0007669"/>
    <property type="project" value="UniProtKB-KW"/>
</dbReference>
<protein>
    <submittedName>
        <fullName evidence="5">Putative P0</fullName>
    </submittedName>
</protein>